<evidence type="ECO:0000313" key="2">
    <source>
        <dbReference type="EMBL" id="BAU71449.1"/>
    </source>
</evidence>
<name>A0A146I6U3_9EUKA</name>
<keyword evidence="1" id="KW-0812">Transmembrane</keyword>
<feature type="transmembrane region" description="Helical" evidence="1">
    <location>
        <begin position="180"/>
        <end position="198"/>
    </location>
</feature>
<reference evidence="2" key="1">
    <citation type="submission" date="2015-10" db="EMBL/GenBank/DDBJ databases">
        <title>The mitochondrial genome of Diphylleia rotans.</title>
        <authorList>
            <person name="Kamikawa R."/>
            <person name="Roger A.J."/>
        </authorList>
    </citation>
    <scope>NUCLEOTIDE SEQUENCE</scope>
    <source>
        <strain evidence="2">NIES-3764</strain>
    </source>
</reference>
<sequence length="202" mass="22576">MHHPLLNAMLKSYVIYSLKTIIFYLSNIFLLNVILAGISPSLHYEQIRWLCCFWSIFNVKTRFASSWKEVDSISGSGFALTPIPLALRTIFRLLLDVIFIIIPLSLSDALLNNSSTYESSGVSATFILSCLNQIILLTIFAGIENRSTSSVGPMSTILPILLIPLNIPIIIFSIYQENLILSGLIVFGLLSLFLPLFFRRSG</sequence>
<feature type="transmembrane region" description="Helical" evidence="1">
    <location>
        <begin position="155"/>
        <end position="174"/>
    </location>
</feature>
<dbReference type="EMBL" id="AP015014">
    <property type="protein sequence ID" value="BAU71449.1"/>
    <property type="molecule type" value="Genomic_DNA"/>
</dbReference>
<proteinExistence type="predicted"/>
<dbReference type="GeneID" id="27217929"/>
<keyword evidence="1" id="KW-1133">Transmembrane helix</keyword>
<organism evidence="2">
    <name type="scientific">Diphylleia rotans</name>
    <dbReference type="NCBI Taxonomy" id="190327"/>
    <lineage>
        <taxon>Eukaryota</taxon>
        <taxon>CRuMs</taxon>
        <taxon>Collodictyonidae</taxon>
        <taxon>Diphylleia</taxon>
    </lineage>
</organism>
<keyword evidence="2" id="KW-0496">Mitochondrion</keyword>
<feature type="transmembrane region" description="Helical" evidence="1">
    <location>
        <begin position="124"/>
        <end position="143"/>
    </location>
</feature>
<geneLocation type="mitochondrion" evidence="2"/>
<dbReference type="AlphaFoldDB" id="A0A146I6U3"/>
<feature type="transmembrane region" description="Helical" evidence="1">
    <location>
        <begin position="85"/>
        <end position="104"/>
    </location>
</feature>
<accession>A0A146I6U3</accession>
<keyword evidence="1" id="KW-0472">Membrane</keyword>
<evidence type="ECO:0000256" key="1">
    <source>
        <dbReference type="SAM" id="Phobius"/>
    </source>
</evidence>
<protein>
    <submittedName>
        <fullName evidence="2">Uncharacterized protein</fullName>
    </submittedName>
</protein>
<dbReference type="RefSeq" id="YP_009245597.1">
    <property type="nucleotide sequence ID" value="NC_029886.1"/>
</dbReference>
<gene>
    <name evidence="2" type="primary">orf211</name>
</gene>
<feature type="transmembrane region" description="Helical" evidence="1">
    <location>
        <begin position="21"/>
        <end position="40"/>
    </location>
</feature>